<dbReference type="Pfam" id="PF09850">
    <property type="entry name" value="DotU"/>
    <property type="match status" value="1"/>
</dbReference>
<reference evidence="3" key="1">
    <citation type="journal article" date="2014" name="Science">
        <title>Marine tubeworm metamorphosis induced by arrays of bacterial phage tail-like structures.</title>
        <authorList>
            <person name="Shikuma N.J."/>
            <person name="Pilhofer M."/>
            <person name="Weiss G.L."/>
            <person name="Hadfield M.G."/>
            <person name="Jensen G.J."/>
            <person name="Newman D.K."/>
        </authorList>
    </citation>
    <scope>NUCLEOTIDE SEQUENCE</scope>
    <source>
        <strain evidence="3">HI1</strain>
    </source>
</reference>
<keyword evidence="1" id="KW-0472">Membrane</keyword>
<keyword evidence="1" id="KW-1133">Transmembrane helix</keyword>
<dbReference type="InterPro" id="IPR038522">
    <property type="entry name" value="T4/T6SS_DotU_sf"/>
</dbReference>
<dbReference type="NCBIfam" id="TIGR03349">
    <property type="entry name" value="IV_VI_DotU"/>
    <property type="match status" value="1"/>
</dbReference>
<dbReference type="PANTHER" id="PTHR38033">
    <property type="entry name" value="MEMBRANE PROTEIN-RELATED"/>
    <property type="match status" value="1"/>
</dbReference>
<protein>
    <recommendedName>
        <fullName evidence="2">Type IV / VI secretion system DotU domain-containing protein</fullName>
    </recommendedName>
</protein>
<evidence type="ECO:0000259" key="2">
    <source>
        <dbReference type="Pfam" id="PF09850"/>
    </source>
</evidence>
<evidence type="ECO:0000256" key="1">
    <source>
        <dbReference type="SAM" id="Phobius"/>
    </source>
</evidence>
<evidence type="ECO:0000313" key="3">
    <source>
        <dbReference type="EMBL" id="AHX39928.1"/>
    </source>
</evidence>
<proteinExistence type="predicted"/>
<dbReference type="PANTHER" id="PTHR38033:SF1">
    <property type="entry name" value="DOTU FAMILY TYPE IV_VI SECRETION SYSTEM PROTEIN"/>
    <property type="match status" value="1"/>
</dbReference>
<accession>A0A023Q094</accession>
<dbReference type="InterPro" id="IPR017732">
    <property type="entry name" value="T4/T6SS_DotU"/>
</dbReference>
<organism evidence="3">
    <name type="scientific">Pseudoalteromonas luteoviolacea</name>
    <dbReference type="NCBI Taxonomy" id="43657"/>
    <lineage>
        <taxon>Bacteria</taxon>
        <taxon>Pseudomonadati</taxon>
        <taxon>Pseudomonadota</taxon>
        <taxon>Gammaproteobacteria</taxon>
        <taxon>Alteromonadales</taxon>
        <taxon>Pseudoalteromonadaceae</taxon>
        <taxon>Pseudoalteromonas</taxon>
    </lineage>
</organism>
<dbReference type="EMBL" id="KF724688">
    <property type="protein sequence ID" value="AHX39928.1"/>
    <property type="molecule type" value="Genomic_DNA"/>
</dbReference>
<sequence length="243" mass="27407">MTVMTRTSTHTELLACISPVLDIVHSVRQGGCQSTDIEALREQALNAFDEFERDCYTNGITAIDMQEAKFALTAYLDEQIMASEMASRMAWMARPLQLELFGNSRAGEAFFEKLTHIRQAGASKRAVIEVYFVCMQLGFEGVYKIKGVEQLKALMLDVRAQLEELSGKVPLNLSDTCMPAEHVVTQLGRRLPYWVIFSITVAVLLLMYLGFHQYLQGKADEQFIELEQQVAVLTQLEKTGNIR</sequence>
<feature type="transmembrane region" description="Helical" evidence="1">
    <location>
        <begin position="191"/>
        <end position="211"/>
    </location>
</feature>
<keyword evidence="1" id="KW-0812">Transmembrane</keyword>
<dbReference type="NCBIfam" id="NF038228">
    <property type="entry name" value="IcmH_DotU_IVB"/>
    <property type="match status" value="1"/>
</dbReference>
<dbReference type="Gene3D" id="1.25.40.590">
    <property type="entry name" value="Type IV / VI secretion system, DotU"/>
    <property type="match status" value="1"/>
</dbReference>
<dbReference type="AlphaFoldDB" id="A0A023Q094"/>
<name>A0A023Q094_9GAMM</name>
<feature type="domain" description="Type IV / VI secretion system DotU" evidence="2">
    <location>
        <begin position="13"/>
        <end position="212"/>
    </location>
</feature>